<evidence type="ECO:0000256" key="3">
    <source>
        <dbReference type="SAM" id="SignalP"/>
    </source>
</evidence>
<evidence type="ECO:0000256" key="2">
    <source>
        <dbReference type="SAM" id="Coils"/>
    </source>
</evidence>
<dbReference type="PANTHER" id="PTHR30469:SF15">
    <property type="entry name" value="HLYD FAMILY OF SECRETION PROTEINS"/>
    <property type="match status" value="1"/>
</dbReference>
<dbReference type="SUPFAM" id="SSF111369">
    <property type="entry name" value="HlyD-like secretion proteins"/>
    <property type="match status" value="1"/>
</dbReference>
<accession>C7LW95</accession>
<dbReference type="NCBIfam" id="TIGR01730">
    <property type="entry name" value="RND_mfp"/>
    <property type="match status" value="1"/>
</dbReference>
<dbReference type="EMBL" id="CP001629">
    <property type="protein sequence ID" value="ACU91131.1"/>
    <property type="molecule type" value="Genomic_DNA"/>
</dbReference>
<evidence type="ECO:0000259" key="5">
    <source>
        <dbReference type="Pfam" id="PF25954"/>
    </source>
</evidence>
<evidence type="ECO:0000313" key="7">
    <source>
        <dbReference type="Proteomes" id="UP000002216"/>
    </source>
</evidence>
<feature type="coiled-coil region" evidence="2">
    <location>
        <begin position="130"/>
        <end position="164"/>
    </location>
</feature>
<dbReference type="KEGG" id="dba:Dbac_3056"/>
<dbReference type="Gene3D" id="1.10.287.470">
    <property type="entry name" value="Helix hairpin bin"/>
    <property type="match status" value="1"/>
</dbReference>
<feature type="domain" description="CusB-like beta-barrel" evidence="5">
    <location>
        <begin position="221"/>
        <end position="287"/>
    </location>
</feature>
<dbReference type="GO" id="GO:0015562">
    <property type="term" value="F:efflux transmembrane transporter activity"/>
    <property type="evidence" value="ECO:0007669"/>
    <property type="project" value="TreeGrafter"/>
</dbReference>
<reference evidence="6 7" key="1">
    <citation type="journal article" date="2009" name="Stand. Genomic Sci.">
        <title>Complete genome sequence of Desulfomicrobium baculatum type strain (X).</title>
        <authorList>
            <person name="Copeland A."/>
            <person name="Spring S."/>
            <person name="Goker M."/>
            <person name="Schneider S."/>
            <person name="Lapidus A."/>
            <person name="Del Rio T.G."/>
            <person name="Tice H."/>
            <person name="Cheng J.F."/>
            <person name="Chen F."/>
            <person name="Nolan M."/>
            <person name="Bruce D."/>
            <person name="Goodwin L."/>
            <person name="Pitluck S."/>
            <person name="Ivanova N."/>
            <person name="Mavrommatis K."/>
            <person name="Ovchinnikova G."/>
            <person name="Pati A."/>
            <person name="Chen A."/>
            <person name="Palaniappan K."/>
            <person name="Land M."/>
            <person name="Hauser L."/>
            <person name="Chang Y.J."/>
            <person name="Jeffries C.C."/>
            <person name="Meincke L."/>
            <person name="Sims D."/>
            <person name="Brettin T."/>
            <person name="Detter J.C."/>
            <person name="Han C."/>
            <person name="Chain P."/>
            <person name="Bristow J."/>
            <person name="Eisen J.A."/>
            <person name="Markowitz V."/>
            <person name="Hugenholtz P."/>
            <person name="Kyrpides N.C."/>
            <person name="Klenk H.P."/>
            <person name="Lucas S."/>
        </authorList>
    </citation>
    <scope>NUCLEOTIDE SEQUENCE [LARGE SCALE GENOMIC DNA]</scope>
    <source>
        <strain evidence="7">DSM 4028 / VKM B-1378 / X</strain>
    </source>
</reference>
<name>C7LW95_DESBD</name>
<feature type="signal peptide" evidence="3">
    <location>
        <begin position="1"/>
        <end position="23"/>
    </location>
</feature>
<dbReference type="PANTHER" id="PTHR30469">
    <property type="entry name" value="MULTIDRUG RESISTANCE PROTEIN MDTA"/>
    <property type="match status" value="1"/>
</dbReference>
<evidence type="ECO:0000259" key="4">
    <source>
        <dbReference type="Pfam" id="PF25917"/>
    </source>
</evidence>
<dbReference type="Pfam" id="PF25917">
    <property type="entry name" value="BSH_RND"/>
    <property type="match status" value="1"/>
</dbReference>
<protein>
    <submittedName>
        <fullName evidence="6">Efflux transporter, RND family, MFP subunit</fullName>
    </submittedName>
</protein>
<dbReference type="Pfam" id="PF25954">
    <property type="entry name" value="Beta-barrel_RND_2"/>
    <property type="match status" value="1"/>
</dbReference>
<organism evidence="6 7">
    <name type="scientific">Desulfomicrobium baculatum (strain DSM 4028 / VKM B-1378 / X)</name>
    <name type="common">Desulfovibrio baculatus</name>
    <dbReference type="NCBI Taxonomy" id="525897"/>
    <lineage>
        <taxon>Bacteria</taxon>
        <taxon>Pseudomonadati</taxon>
        <taxon>Thermodesulfobacteriota</taxon>
        <taxon>Desulfovibrionia</taxon>
        <taxon>Desulfovibrionales</taxon>
        <taxon>Desulfomicrobiaceae</taxon>
        <taxon>Desulfomicrobium</taxon>
    </lineage>
</organism>
<comment type="similarity">
    <text evidence="1">Belongs to the membrane fusion protein (MFP) (TC 8.A.1) family.</text>
</comment>
<dbReference type="Proteomes" id="UP000002216">
    <property type="component" value="Chromosome"/>
</dbReference>
<dbReference type="Gene3D" id="2.40.50.100">
    <property type="match status" value="1"/>
</dbReference>
<keyword evidence="7" id="KW-1185">Reference proteome</keyword>
<dbReference type="AlphaFoldDB" id="C7LW95"/>
<dbReference type="STRING" id="525897.Dbac_3056"/>
<dbReference type="OrthoDB" id="5508703at2"/>
<feature type="domain" description="Multidrug resistance protein MdtA-like barrel-sandwich hybrid" evidence="4">
    <location>
        <begin position="58"/>
        <end position="210"/>
    </location>
</feature>
<keyword evidence="2" id="KW-0175">Coiled coil</keyword>
<keyword evidence="3" id="KW-0732">Signal</keyword>
<dbReference type="eggNOG" id="COG0845">
    <property type="taxonomic scope" value="Bacteria"/>
</dbReference>
<feature type="chain" id="PRO_5002978018" evidence="3">
    <location>
        <begin position="24"/>
        <end position="395"/>
    </location>
</feature>
<dbReference type="RefSeq" id="WP_015775220.1">
    <property type="nucleotide sequence ID" value="NC_013173.1"/>
</dbReference>
<dbReference type="GO" id="GO:1990281">
    <property type="term" value="C:efflux pump complex"/>
    <property type="evidence" value="ECO:0007669"/>
    <property type="project" value="TreeGrafter"/>
</dbReference>
<dbReference type="HOGENOM" id="CLU_018816_1_4_7"/>
<gene>
    <name evidence="6" type="ordered locus">Dbac_3056</name>
</gene>
<evidence type="ECO:0000313" key="6">
    <source>
        <dbReference type="EMBL" id="ACU91131.1"/>
    </source>
</evidence>
<sequence>MPAFLHLLLCLALLLAACGQDDAPSRPEPRTIQAQTLRLALTEARECRSLPGQVQSRNSVTLASKTSGTVTEILAREGDTLTAGQTILRIDDAELRQREQSVRATAGQAGLESKALAARKAQAKATFDRMQKLLQQAAVSRDDVDRARAEYEALASQEKALAAQSSAAGFQGAEIRALMRYNTVSSPLNGVLTRRHVDLGAFVQAGTPLAEVDDLSSGFDLVAQADESLLGSIREGMSVVALIPSLSAAPFLTTLSAVIGQVDPASRAFRVKAALDGTPSPGMFGKVCVPVGTAKKLLAPEAALRPRGELTTALIVDEDSMLRLRIVKIGGVYQKAVLDGQTFILQTGQTGAGQLDEAPAGGEILVEVLSGLAPNDEVVLSAPAVAREGDRLARE</sequence>
<dbReference type="Gene3D" id="2.40.30.170">
    <property type="match status" value="1"/>
</dbReference>
<proteinExistence type="inferred from homology"/>
<dbReference type="Gene3D" id="2.40.420.20">
    <property type="match status" value="1"/>
</dbReference>
<evidence type="ECO:0000256" key="1">
    <source>
        <dbReference type="ARBA" id="ARBA00009477"/>
    </source>
</evidence>
<dbReference type="InterPro" id="IPR058792">
    <property type="entry name" value="Beta-barrel_RND_2"/>
</dbReference>
<dbReference type="InterPro" id="IPR058625">
    <property type="entry name" value="MdtA-like_BSH"/>
</dbReference>
<dbReference type="InterPro" id="IPR006143">
    <property type="entry name" value="RND_pump_MFP"/>
</dbReference>